<organism evidence="24 25">
    <name type="scientific">Cannabis sativa</name>
    <name type="common">Hemp</name>
    <name type="synonym">Marijuana</name>
    <dbReference type="NCBI Taxonomy" id="3483"/>
    <lineage>
        <taxon>Eukaryota</taxon>
        <taxon>Viridiplantae</taxon>
        <taxon>Streptophyta</taxon>
        <taxon>Embryophyta</taxon>
        <taxon>Tracheophyta</taxon>
        <taxon>Spermatophyta</taxon>
        <taxon>Magnoliopsida</taxon>
        <taxon>eudicotyledons</taxon>
        <taxon>Gunneridae</taxon>
        <taxon>Pentapetalae</taxon>
        <taxon>rosids</taxon>
        <taxon>fabids</taxon>
        <taxon>Rosales</taxon>
        <taxon>Cannabaceae</taxon>
        <taxon>Cannabis</taxon>
    </lineage>
</organism>
<keyword evidence="9" id="KW-0004">4Fe-4S</keyword>
<proteinExistence type="inferred from homology"/>
<dbReference type="Pfam" id="PF00919">
    <property type="entry name" value="UPF0004"/>
    <property type="match status" value="1"/>
</dbReference>
<keyword evidence="17" id="KW-0539">Nucleus</keyword>
<dbReference type="InterPro" id="IPR006466">
    <property type="entry name" value="MiaB-like_arc_euk"/>
</dbReference>
<feature type="region of interest" description="Disordered" evidence="20">
    <location>
        <begin position="610"/>
        <end position="630"/>
    </location>
</feature>
<comment type="subcellular location">
    <subcellularLocation>
        <location evidence="3">Nucleus</location>
    </subcellularLocation>
</comment>
<dbReference type="Gene3D" id="1.10.10.10">
    <property type="entry name" value="Winged helix-like DNA-binding domain superfamily/Winged helix DNA-binding domain"/>
    <property type="match status" value="1"/>
</dbReference>
<dbReference type="FunFam" id="3.80.30.20:FF:000002">
    <property type="entry name" value="threonylcarbamoyladenosine tRNA methylthiotransferase isoform X2"/>
    <property type="match status" value="1"/>
</dbReference>
<dbReference type="InterPro" id="IPR038135">
    <property type="entry name" value="Methylthiotransferase_N_sf"/>
</dbReference>
<keyword evidence="10" id="KW-0808">Transferase</keyword>
<feature type="domain" description="Radical SAM core" evidence="23">
    <location>
        <begin position="184"/>
        <end position="417"/>
    </location>
</feature>
<dbReference type="GO" id="GO:0035598">
    <property type="term" value="F:tRNA (N(6)-L-threonylcarbamoyladenosine(37)-C(2))-methylthiotransferase activity"/>
    <property type="evidence" value="ECO:0007669"/>
    <property type="project" value="UniProtKB-EC"/>
</dbReference>
<evidence type="ECO:0000256" key="17">
    <source>
        <dbReference type="ARBA" id="ARBA00023242"/>
    </source>
</evidence>
<dbReference type="FunFam" id="1.10.10.10:FF:000116">
    <property type="entry name" value="DNA-directed RNA polymerase III subunit RPC6"/>
    <property type="match status" value="1"/>
</dbReference>
<dbReference type="Pfam" id="PF04055">
    <property type="entry name" value="Radical_SAM"/>
    <property type="match status" value="1"/>
</dbReference>
<dbReference type="InterPro" id="IPR006638">
    <property type="entry name" value="Elp3/MiaA/NifB-like_rSAM"/>
</dbReference>
<dbReference type="InterPro" id="IPR005839">
    <property type="entry name" value="Methylthiotransferase"/>
</dbReference>
<keyword evidence="15" id="KW-0411">Iron-sulfur</keyword>
<dbReference type="FunFam" id="3.40.50.12160:FF:000009">
    <property type="entry name" value="threonylcarbamoyladenosine tRNA methylthiotransferase"/>
    <property type="match status" value="1"/>
</dbReference>
<evidence type="ECO:0000256" key="10">
    <source>
        <dbReference type="ARBA" id="ARBA00022679"/>
    </source>
</evidence>
<dbReference type="GO" id="GO:0005654">
    <property type="term" value="C:nucleoplasm"/>
    <property type="evidence" value="ECO:0007669"/>
    <property type="project" value="UniProtKB-ARBA"/>
</dbReference>
<keyword evidence="16" id="KW-0804">Transcription</keyword>
<evidence type="ECO:0000256" key="19">
    <source>
        <dbReference type="ARBA" id="ARBA00051661"/>
    </source>
</evidence>
<dbReference type="SUPFAM" id="SSF102114">
    <property type="entry name" value="Radical SAM enzymes"/>
    <property type="match status" value="1"/>
</dbReference>
<keyword evidence="13" id="KW-0479">Metal-binding</keyword>
<accession>A0A7J6FQ65</accession>
<evidence type="ECO:0000256" key="4">
    <source>
        <dbReference type="ARBA" id="ARBA00008616"/>
    </source>
</evidence>
<evidence type="ECO:0000256" key="14">
    <source>
        <dbReference type="ARBA" id="ARBA00023004"/>
    </source>
</evidence>
<dbReference type="InterPro" id="IPR036390">
    <property type="entry name" value="WH_DNA-bd_sf"/>
</dbReference>
<evidence type="ECO:0000256" key="13">
    <source>
        <dbReference type="ARBA" id="ARBA00022723"/>
    </source>
</evidence>
<name>A0A7J6FQ65_CANSA</name>
<dbReference type="SFLD" id="SFLDG01082">
    <property type="entry name" value="B12-binding_domain_containing"/>
    <property type="match status" value="1"/>
</dbReference>
<dbReference type="SFLD" id="SFLDS00029">
    <property type="entry name" value="Radical_SAM"/>
    <property type="match status" value="1"/>
</dbReference>
<evidence type="ECO:0000256" key="1">
    <source>
        <dbReference type="ARBA" id="ARBA00001966"/>
    </source>
</evidence>
<evidence type="ECO:0000256" key="20">
    <source>
        <dbReference type="SAM" id="MobiDB-lite"/>
    </source>
</evidence>
<dbReference type="InterPro" id="IPR020612">
    <property type="entry name" value="Methylthiotransferase_CS"/>
</dbReference>
<evidence type="ECO:0000256" key="8">
    <source>
        <dbReference type="ARBA" id="ARBA00022478"/>
    </source>
</evidence>
<gene>
    <name evidence="24" type="ORF">F8388_004064</name>
</gene>
<dbReference type="NCBIfam" id="TIGR00089">
    <property type="entry name" value="MiaB/RimO family radical SAM methylthiotransferase"/>
    <property type="match status" value="1"/>
</dbReference>
<evidence type="ECO:0000256" key="9">
    <source>
        <dbReference type="ARBA" id="ARBA00022485"/>
    </source>
</evidence>
<evidence type="ECO:0000259" key="23">
    <source>
        <dbReference type="PROSITE" id="PS51918"/>
    </source>
</evidence>
<dbReference type="PANTHER" id="PTHR11918:SF45">
    <property type="entry name" value="THREONYLCARBAMOYLADENOSINE TRNA METHYLTHIOTRANSFERASE"/>
    <property type="match status" value="1"/>
</dbReference>
<evidence type="ECO:0000256" key="12">
    <source>
        <dbReference type="ARBA" id="ARBA00022694"/>
    </source>
</evidence>
<comment type="function">
    <text evidence="2">Catalyzes the methylthiolation of N6-threonylcarbamoyladenosine (t(6)A), leading to the formation of 2-methylthio-N6-threonylcarbamoyladenosine (ms(2)t(6)A) at position 37 in tRNAs that read codons beginning with adenine.</text>
</comment>
<dbReference type="InterPro" id="IPR023404">
    <property type="entry name" value="rSAM_horseshoe"/>
</dbReference>
<keyword evidence="14" id="KW-0408">Iron</keyword>
<protein>
    <recommendedName>
        <fullName evidence="7">Threonylcarbamoyladenosine tRNA methylthiotransferase</fullName>
        <ecNumber evidence="6">2.8.4.5</ecNumber>
    </recommendedName>
    <alternativeName>
        <fullName evidence="18">tRNA-t(6)A37 methylthiotransferase</fullName>
    </alternativeName>
</protein>
<dbReference type="GO" id="GO:0005666">
    <property type="term" value="C:RNA polymerase III complex"/>
    <property type="evidence" value="ECO:0007669"/>
    <property type="project" value="InterPro"/>
</dbReference>
<evidence type="ECO:0000256" key="16">
    <source>
        <dbReference type="ARBA" id="ARBA00023163"/>
    </source>
</evidence>
<evidence type="ECO:0000256" key="11">
    <source>
        <dbReference type="ARBA" id="ARBA00022691"/>
    </source>
</evidence>
<dbReference type="PANTHER" id="PTHR11918">
    <property type="entry name" value="RADICAL SAM PROTEINS"/>
    <property type="match status" value="1"/>
</dbReference>
<dbReference type="InterPro" id="IPR058240">
    <property type="entry name" value="rSAM_sf"/>
</dbReference>
<dbReference type="NCBIfam" id="TIGR01578">
    <property type="entry name" value="MiaB-like-B"/>
    <property type="match status" value="1"/>
</dbReference>
<keyword evidence="8" id="KW-0240">DNA-directed RNA polymerase</keyword>
<comment type="similarity">
    <text evidence="5">Belongs to the eukaryotic RPC34/RPC39 RNA polymerase subunit family.</text>
</comment>
<dbReference type="PROSITE" id="PS51449">
    <property type="entry name" value="MTTASE_N"/>
    <property type="match status" value="1"/>
</dbReference>
<dbReference type="InterPro" id="IPR036388">
    <property type="entry name" value="WH-like_DNA-bd_sf"/>
</dbReference>
<dbReference type="Pfam" id="PF05158">
    <property type="entry name" value="RNA_pol_Rpc34"/>
    <property type="match status" value="2"/>
</dbReference>
<evidence type="ECO:0000256" key="18">
    <source>
        <dbReference type="ARBA" id="ARBA00031213"/>
    </source>
</evidence>
<comment type="catalytic activity">
    <reaction evidence="19">
        <text>N(6)-L-threonylcarbamoyladenosine(37) in tRNA + (sulfur carrier)-SH + AH2 + 2 S-adenosyl-L-methionine = 2-methylsulfanyl-N(6)-L-threonylcarbamoyladenosine(37) in tRNA + (sulfur carrier)-H + 5'-deoxyadenosine + L-methionine + A + S-adenosyl-L-homocysteine + 2 H(+)</text>
        <dbReference type="Rhea" id="RHEA:37075"/>
        <dbReference type="Rhea" id="RHEA-COMP:10163"/>
        <dbReference type="Rhea" id="RHEA-COMP:11092"/>
        <dbReference type="Rhea" id="RHEA-COMP:14737"/>
        <dbReference type="Rhea" id="RHEA-COMP:14739"/>
        <dbReference type="ChEBI" id="CHEBI:13193"/>
        <dbReference type="ChEBI" id="CHEBI:15378"/>
        <dbReference type="ChEBI" id="CHEBI:17319"/>
        <dbReference type="ChEBI" id="CHEBI:17499"/>
        <dbReference type="ChEBI" id="CHEBI:29917"/>
        <dbReference type="ChEBI" id="CHEBI:57844"/>
        <dbReference type="ChEBI" id="CHEBI:57856"/>
        <dbReference type="ChEBI" id="CHEBI:59789"/>
        <dbReference type="ChEBI" id="CHEBI:64428"/>
        <dbReference type="ChEBI" id="CHEBI:74418"/>
        <dbReference type="ChEBI" id="CHEBI:74420"/>
        <dbReference type="EC" id="2.8.4.5"/>
    </reaction>
</comment>
<dbReference type="Gene3D" id="3.40.50.12160">
    <property type="entry name" value="Methylthiotransferase, N-terminal domain"/>
    <property type="match status" value="1"/>
</dbReference>
<dbReference type="PROSITE" id="PS01278">
    <property type="entry name" value="MTTASE_RADICAL"/>
    <property type="match status" value="1"/>
</dbReference>
<keyword evidence="11" id="KW-0949">S-adenosyl-L-methionine</keyword>
<evidence type="ECO:0000313" key="25">
    <source>
        <dbReference type="Proteomes" id="UP000525078"/>
    </source>
</evidence>
<dbReference type="EC" id="2.8.4.5" evidence="6"/>
<dbReference type="GO" id="GO:0006383">
    <property type="term" value="P:transcription by RNA polymerase III"/>
    <property type="evidence" value="ECO:0007669"/>
    <property type="project" value="InterPro"/>
</dbReference>
<comment type="caution">
    <text evidence="24">The sequence shown here is derived from an EMBL/GenBank/DDBJ whole genome shotgun (WGS) entry which is preliminary data.</text>
</comment>
<dbReference type="Proteomes" id="UP000525078">
    <property type="component" value="Unassembled WGS sequence"/>
</dbReference>
<evidence type="ECO:0000259" key="21">
    <source>
        <dbReference type="PROSITE" id="PS50926"/>
    </source>
</evidence>
<dbReference type="GO" id="GO:0046872">
    <property type="term" value="F:metal ion binding"/>
    <property type="evidence" value="ECO:0007669"/>
    <property type="project" value="UniProtKB-KW"/>
</dbReference>
<dbReference type="PROSITE" id="PS51918">
    <property type="entry name" value="RADICAL_SAM"/>
    <property type="match status" value="1"/>
</dbReference>
<evidence type="ECO:0000259" key="22">
    <source>
        <dbReference type="PROSITE" id="PS51449"/>
    </source>
</evidence>
<evidence type="ECO:0000256" key="15">
    <source>
        <dbReference type="ARBA" id="ARBA00023014"/>
    </source>
</evidence>
<comment type="cofactor">
    <cofactor evidence="1">
        <name>[4Fe-4S] cluster</name>
        <dbReference type="ChEBI" id="CHEBI:49883"/>
    </cofactor>
</comment>
<dbReference type="PROSITE" id="PS50926">
    <property type="entry name" value="TRAM"/>
    <property type="match status" value="1"/>
</dbReference>
<dbReference type="Gene3D" id="3.80.30.20">
    <property type="entry name" value="tm_1862 like domain"/>
    <property type="match status" value="1"/>
</dbReference>
<dbReference type="InterPro" id="IPR007197">
    <property type="entry name" value="rSAM"/>
</dbReference>
<dbReference type="SUPFAM" id="SSF46785">
    <property type="entry name" value="Winged helix' DNA-binding domain"/>
    <property type="match status" value="1"/>
</dbReference>
<evidence type="ECO:0000313" key="24">
    <source>
        <dbReference type="EMBL" id="KAF4372854.1"/>
    </source>
</evidence>
<dbReference type="GO" id="GO:0051539">
    <property type="term" value="F:4 iron, 4 sulfur cluster binding"/>
    <property type="evidence" value="ECO:0007669"/>
    <property type="project" value="UniProtKB-KW"/>
</dbReference>
<comment type="similarity">
    <text evidence="4">Belongs to the methylthiotransferase family. CDKAL1 subfamily.</text>
</comment>
<feature type="domain" description="TRAM" evidence="21">
    <location>
        <begin position="417"/>
        <end position="479"/>
    </location>
</feature>
<dbReference type="SMART" id="SM00729">
    <property type="entry name" value="Elp3"/>
    <property type="match status" value="1"/>
</dbReference>
<feature type="domain" description="MTTase N-terminal" evidence="22">
    <location>
        <begin position="55"/>
        <end position="163"/>
    </location>
</feature>
<evidence type="ECO:0000256" key="2">
    <source>
        <dbReference type="ARBA" id="ARBA00002399"/>
    </source>
</evidence>
<dbReference type="InterPro" id="IPR002792">
    <property type="entry name" value="TRAM_dom"/>
</dbReference>
<dbReference type="GO" id="GO:0005783">
    <property type="term" value="C:endoplasmic reticulum"/>
    <property type="evidence" value="ECO:0007669"/>
    <property type="project" value="TreeGrafter"/>
</dbReference>
<sequence>MEDIEDLLVGSISGAPPGFRLPLTSVGLNPKKEKKKPPLNYANTNGFAPKIPGTQTIYIKTFGCSHNQSDSEYMAGQLSAFGYSLSENPDEADLWLINTCTVKSPSQSAMDTIITKGRSSKKPLVVAGCVPQGSRDLKELEGVSVVGVQQIDRVVEVVEETLKGHEVRLLNRKTLPALDLPKVRKNSFVEILPINVGCLGACTYCKTKHARGHLGSYTVDSLVGRVKSVVDDGVKEIWLSSEDTGAYGRDIGVNLPVLLKAIVAELPSDASTMLRIGMTNPPFILEHLKEIADVLCHPCVYSFLHVPVQSGSDAVLSAMNREYTSSEFRTVVDTLTELVPGMHIATDIICGFPGETDEDFAETVSLINQYKFPQVHISQFYPRPGTPAAKMKKVPSTVVKKRSRELTTLFESFTPYSGMEGRVERIWITDIATDRVHLVGHTKGYIQVLVVAPQSMLGTSAIVKITSVGRWSVFGEVIETIKGRSSKTSSNMGTLSIDEKCSPCSNACGDGCESRVQEEACDCEAGGCCTGTTIKHSVASNNSISQKDGSSINLVGWLLRKRKNHVQKQMESEITTEFDNKQEQAEQSIASWNAMDKVLLGGMLEMSRFQGPSSLKRKQQESSSPLDSLSEQERTVYNVIKSKQDMGIWSRDLKRETNLLDNIVNKCMKILLAKKLIKEVVTKNKGKKHFMAAEFEPSKEITGGNWYVDGSLDTEFINLLKDQCFKWIYKMRVATSEGLSDAIRRSGIFKVEFTSQQIEEIVRALVLDNKIEEVNSNGMGEFDYIPVGKVCYKCISSEGKGEPKLGAMASIPCGVCTRISECAPDGVISPKTCIYYEKWLDF</sequence>
<dbReference type="EMBL" id="JAATIP010000103">
    <property type="protein sequence ID" value="KAF4372854.1"/>
    <property type="molecule type" value="Genomic_DNA"/>
</dbReference>
<reference evidence="24 25" key="1">
    <citation type="journal article" date="2020" name="bioRxiv">
        <title>Sequence and annotation of 42 cannabis genomes reveals extensive copy number variation in cannabinoid synthesis and pathogen resistance genes.</title>
        <authorList>
            <person name="Mckernan K.J."/>
            <person name="Helbert Y."/>
            <person name="Kane L.T."/>
            <person name="Ebling H."/>
            <person name="Zhang L."/>
            <person name="Liu B."/>
            <person name="Eaton Z."/>
            <person name="Mclaughlin S."/>
            <person name="Kingan S."/>
            <person name="Baybayan P."/>
            <person name="Concepcion G."/>
            <person name="Jordan M."/>
            <person name="Riva A."/>
            <person name="Barbazuk W."/>
            <person name="Harkins T."/>
        </authorList>
    </citation>
    <scope>NUCLEOTIDE SEQUENCE [LARGE SCALE GENOMIC DNA]</scope>
    <source>
        <strain evidence="25">cv. Jamaican Lion 4</strain>
        <tissue evidence="24">Leaf</tissue>
    </source>
</reference>
<dbReference type="CDD" id="cd01335">
    <property type="entry name" value="Radical_SAM"/>
    <property type="match status" value="1"/>
</dbReference>
<evidence type="ECO:0000256" key="3">
    <source>
        <dbReference type="ARBA" id="ARBA00004123"/>
    </source>
</evidence>
<dbReference type="AlphaFoldDB" id="A0A7J6FQ65"/>
<evidence type="ECO:0000256" key="6">
    <source>
        <dbReference type="ARBA" id="ARBA00013273"/>
    </source>
</evidence>
<evidence type="ECO:0000256" key="5">
    <source>
        <dbReference type="ARBA" id="ARBA00011038"/>
    </source>
</evidence>
<dbReference type="InterPro" id="IPR007832">
    <property type="entry name" value="RNA_pol_Rpc34"/>
</dbReference>
<dbReference type="InterPro" id="IPR013848">
    <property type="entry name" value="Methylthiotransferase_N"/>
</dbReference>
<keyword evidence="12" id="KW-0819">tRNA processing</keyword>
<evidence type="ECO:0000256" key="7">
    <source>
        <dbReference type="ARBA" id="ARBA00018810"/>
    </source>
</evidence>